<keyword evidence="1 5" id="KW-0808">Transferase</keyword>
<gene>
    <name evidence="4" type="ORF">HCU01_36240</name>
    <name evidence="5" type="ORF">SAMN05660971_04024</name>
</gene>
<organism evidence="5 6">
    <name type="scientific">Halomonas cupida</name>
    <dbReference type="NCBI Taxonomy" id="44933"/>
    <lineage>
        <taxon>Bacteria</taxon>
        <taxon>Pseudomonadati</taxon>
        <taxon>Pseudomonadota</taxon>
        <taxon>Gammaproteobacteria</taxon>
        <taxon>Oceanospirillales</taxon>
        <taxon>Halomonadaceae</taxon>
        <taxon>Halomonas</taxon>
    </lineage>
</organism>
<dbReference type="GO" id="GO:0016747">
    <property type="term" value="F:acyltransferase activity, transferring groups other than amino-acyl groups"/>
    <property type="evidence" value="ECO:0007669"/>
    <property type="project" value="InterPro"/>
</dbReference>
<name>A0A1M7M1U7_9GAMM</name>
<proteinExistence type="predicted"/>
<dbReference type="Proteomes" id="UP000184123">
    <property type="component" value="Unassembled WGS sequence"/>
</dbReference>
<sequence>MVLLEPSDLPDLMALEQAQEVAVSTPASLSAALSSSPDEMRHQVFGARSEEGRLLGYAMLALQPFDAELEAILVASEARRQGIAGRLLDRVVTAARDQQLERLLLEVRAGNQAAIALYRAAGFQLDGVRKGYYPPGPAAGAYPPGPAASSPTASSGLREDAWLMSLDLNSC</sequence>
<dbReference type="EMBL" id="FRCA01000015">
    <property type="protein sequence ID" value="SHM84152.1"/>
    <property type="molecule type" value="Genomic_DNA"/>
</dbReference>
<dbReference type="STRING" id="44933.SAMN05660971_04024"/>
<keyword evidence="2" id="KW-0012">Acyltransferase</keyword>
<dbReference type="Gene3D" id="3.40.630.30">
    <property type="match status" value="1"/>
</dbReference>
<evidence type="ECO:0000259" key="3">
    <source>
        <dbReference type="PROSITE" id="PS51186"/>
    </source>
</evidence>
<dbReference type="SUPFAM" id="SSF55729">
    <property type="entry name" value="Acyl-CoA N-acyltransferases (Nat)"/>
    <property type="match status" value="1"/>
</dbReference>
<evidence type="ECO:0000313" key="5">
    <source>
        <dbReference type="EMBL" id="SHM84152.1"/>
    </source>
</evidence>
<feature type="domain" description="N-acetyltransferase" evidence="3">
    <location>
        <begin position="1"/>
        <end position="169"/>
    </location>
</feature>
<evidence type="ECO:0000313" key="7">
    <source>
        <dbReference type="Proteomes" id="UP000321726"/>
    </source>
</evidence>
<dbReference type="PANTHER" id="PTHR43877:SF2">
    <property type="entry name" value="AMINOALKYLPHOSPHONATE N-ACETYLTRANSFERASE-RELATED"/>
    <property type="match status" value="1"/>
</dbReference>
<accession>A0A1M7M1U7</accession>
<keyword evidence="7" id="KW-1185">Reference proteome</keyword>
<dbReference type="InterPro" id="IPR000182">
    <property type="entry name" value="GNAT_dom"/>
</dbReference>
<dbReference type="Pfam" id="PF00583">
    <property type="entry name" value="Acetyltransf_1"/>
    <property type="match status" value="1"/>
</dbReference>
<evidence type="ECO:0000313" key="4">
    <source>
        <dbReference type="EMBL" id="GEN25675.1"/>
    </source>
</evidence>
<dbReference type="Proteomes" id="UP000321726">
    <property type="component" value="Unassembled WGS sequence"/>
</dbReference>
<dbReference type="EMBL" id="BJXU01000157">
    <property type="protein sequence ID" value="GEN25675.1"/>
    <property type="molecule type" value="Genomic_DNA"/>
</dbReference>
<reference evidence="5 6" key="1">
    <citation type="submission" date="2016-11" db="EMBL/GenBank/DDBJ databases">
        <authorList>
            <person name="Jaros S."/>
            <person name="Januszkiewicz K."/>
            <person name="Wedrychowicz H."/>
        </authorList>
    </citation>
    <scope>NUCLEOTIDE SEQUENCE [LARGE SCALE GENOMIC DNA]</scope>
    <source>
        <strain evidence="5 6">DSM 4740</strain>
    </source>
</reference>
<evidence type="ECO:0000256" key="1">
    <source>
        <dbReference type="ARBA" id="ARBA00022679"/>
    </source>
</evidence>
<evidence type="ECO:0000256" key="2">
    <source>
        <dbReference type="ARBA" id="ARBA00023315"/>
    </source>
</evidence>
<dbReference type="InterPro" id="IPR050832">
    <property type="entry name" value="Bact_Acetyltransf"/>
</dbReference>
<protein>
    <submittedName>
        <fullName evidence="5">Ribosomal-protein-alanine N-acetyltransferase</fullName>
    </submittedName>
</protein>
<dbReference type="PROSITE" id="PS51186">
    <property type="entry name" value="GNAT"/>
    <property type="match status" value="1"/>
</dbReference>
<reference evidence="4 7" key="2">
    <citation type="submission" date="2019-07" db="EMBL/GenBank/DDBJ databases">
        <title>Whole genome shotgun sequence of Halomonas cupida NBRC 102219.</title>
        <authorList>
            <person name="Hosoyama A."/>
            <person name="Uohara A."/>
            <person name="Ohji S."/>
            <person name="Ichikawa N."/>
        </authorList>
    </citation>
    <scope>NUCLEOTIDE SEQUENCE [LARGE SCALE GENOMIC DNA]</scope>
    <source>
        <strain evidence="4 7">NBRC 102219</strain>
    </source>
</reference>
<dbReference type="AlphaFoldDB" id="A0A1M7M1U7"/>
<dbReference type="PANTHER" id="PTHR43877">
    <property type="entry name" value="AMINOALKYLPHOSPHONATE N-ACETYLTRANSFERASE-RELATED-RELATED"/>
    <property type="match status" value="1"/>
</dbReference>
<dbReference type="CDD" id="cd04301">
    <property type="entry name" value="NAT_SF"/>
    <property type="match status" value="1"/>
</dbReference>
<evidence type="ECO:0000313" key="6">
    <source>
        <dbReference type="Proteomes" id="UP000184123"/>
    </source>
</evidence>
<dbReference type="InterPro" id="IPR016181">
    <property type="entry name" value="Acyl_CoA_acyltransferase"/>
</dbReference>